<keyword evidence="6 10" id="KW-0460">Magnesium</keyword>
<dbReference type="NCBIfam" id="TIGR01330">
    <property type="entry name" value="bisphos_HAL2"/>
    <property type="match status" value="1"/>
</dbReference>
<comment type="caution">
    <text evidence="11">The sequence shown here is derived from an EMBL/GenBank/DDBJ whole genome shotgun (WGS) entry which is preliminary data.</text>
</comment>
<dbReference type="FunFam" id="3.40.190.80:FF:000003">
    <property type="entry name" value="PAP-specific phosphatase HAL2-like"/>
    <property type="match status" value="1"/>
</dbReference>
<evidence type="ECO:0000256" key="6">
    <source>
        <dbReference type="ARBA" id="ARBA00022842"/>
    </source>
</evidence>
<feature type="binding site" evidence="10">
    <location>
        <position position="273"/>
    </location>
    <ligand>
        <name>Mg(2+)</name>
        <dbReference type="ChEBI" id="CHEBI:18420"/>
        <label>1</label>
        <note>catalytic</note>
    </ligand>
</feature>
<accession>A0A4T0HFB9</accession>
<keyword evidence="4 10" id="KW-0479">Metal-binding</keyword>
<dbReference type="GO" id="GO:0046872">
    <property type="term" value="F:metal ion binding"/>
    <property type="evidence" value="ECO:0007669"/>
    <property type="project" value="UniProtKB-KW"/>
</dbReference>
<comment type="cofactor">
    <cofactor evidence="1 10">
        <name>Mg(2+)</name>
        <dbReference type="ChEBI" id="CHEBI:18420"/>
    </cofactor>
</comment>
<evidence type="ECO:0000256" key="9">
    <source>
        <dbReference type="ARBA" id="ARBA00044484"/>
    </source>
</evidence>
<evidence type="ECO:0000256" key="3">
    <source>
        <dbReference type="ARBA" id="ARBA00012633"/>
    </source>
</evidence>
<dbReference type="SUPFAM" id="SSF56655">
    <property type="entry name" value="Carbohydrate phosphatase"/>
    <property type="match status" value="1"/>
</dbReference>
<evidence type="ECO:0000256" key="8">
    <source>
        <dbReference type="ARBA" id="ARBA00044479"/>
    </source>
</evidence>
<comment type="catalytic activity">
    <reaction evidence="7">
        <text>adenosine 2',5'-bisphosphate + H2O = AMP + phosphate</text>
        <dbReference type="Rhea" id="RHEA:77643"/>
        <dbReference type="ChEBI" id="CHEBI:15377"/>
        <dbReference type="ChEBI" id="CHEBI:43474"/>
        <dbReference type="ChEBI" id="CHEBI:194156"/>
        <dbReference type="ChEBI" id="CHEBI:456215"/>
        <dbReference type="EC" id="3.1.3.7"/>
    </reaction>
    <physiologicalReaction direction="left-to-right" evidence="7">
        <dbReference type="Rhea" id="RHEA:77644"/>
    </physiologicalReaction>
</comment>
<feature type="binding site" evidence="10">
    <location>
        <position position="124"/>
    </location>
    <ligand>
        <name>Mg(2+)</name>
        <dbReference type="ChEBI" id="CHEBI:18420"/>
        <label>1</label>
        <note>catalytic</note>
    </ligand>
</feature>
<dbReference type="Gene3D" id="3.40.190.80">
    <property type="match status" value="1"/>
</dbReference>
<keyword evidence="5" id="KW-0378">Hydrolase</keyword>
<dbReference type="PROSITE" id="PS00629">
    <property type="entry name" value="IMP_1"/>
    <property type="match status" value="1"/>
</dbReference>
<feature type="binding site" evidence="10">
    <location>
        <position position="125"/>
    </location>
    <ligand>
        <name>Mg(2+)</name>
        <dbReference type="ChEBI" id="CHEBI:18420"/>
        <label>1</label>
        <note>catalytic</note>
    </ligand>
</feature>
<gene>
    <name evidence="11" type="ORF">E3P90_01595</name>
</gene>
<comment type="catalytic activity">
    <reaction evidence="8">
        <text>adenosine 3',5'-bisphosphate + H2O = AMP + phosphate</text>
        <dbReference type="Rhea" id="RHEA:10040"/>
        <dbReference type="ChEBI" id="CHEBI:15377"/>
        <dbReference type="ChEBI" id="CHEBI:43474"/>
        <dbReference type="ChEBI" id="CHEBI:58343"/>
        <dbReference type="ChEBI" id="CHEBI:456215"/>
        <dbReference type="EC" id="3.1.3.7"/>
    </reaction>
    <physiologicalReaction direction="left-to-right" evidence="8">
        <dbReference type="Rhea" id="RHEA:10041"/>
    </physiologicalReaction>
</comment>
<name>A0A4T0HFB9_WALIC</name>
<dbReference type="InterPro" id="IPR006239">
    <property type="entry name" value="DPNP"/>
</dbReference>
<protein>
    <recommendedName>
        <fullName evidence="3">3'(2'),5'-bisphosphate nucleotidase</fullName>
        <ecNumber evidence="3">3.1.3.7</ecNumber>
    </recommendedName>
</protein>
<dbReference type="CDD" id="cd01517">
    <property type="entry name" value="PAP_phosphatase"/>
    <property type="match status" value="1"/>
</dbReference>
<evidence type="ECO:0000256" key="10">
    <source>
        <dbReference type="PIRSR" id="PIRSR600760-2"/>
    </source>
</evidence>
<evidence type="ECO:0000256" key="2">
    <source>
        <dbReference type="ARBA" id="ARBA00009759"/>
    </source>
</evidence>
<evidence type="ECO:0000256" key="4">
    <source>
        <dbReference type="ARBA" id="ARBA00022723"/>
    </source>
</evidence>
<dbReference type="PRINTS" id="PR00377">
    <property type="entry name" value="IMPHPHTASES"/>
</dbReference>
<evidence type="ECO:0000256" key="5">
    <source>
        <dbReference type="ARBA" id="ARBA00022801"/>
    </source>
</evidence>
<feature type="binding site" evidence="10">
    <location>
        <position position="122"/>
    </location>
    <ligand>
        <name>Mg(2+)</name>
        <dbReference type="ChEBI" id="CHEBI:18420"/>
        <label>1</label>
        <note>catalytic</note>
    </ligand>
</feature>
<dbReference type="Proteomes" id="UP000306954">
    <property type="component" value="Unassembled WGS sequence"/>
</dbReference>
<dbReference type="PANTHER" id="PTHR43200:SF6">
    <property type="entry name" value="3'(2'),5'-BISPHOSPHATE NUCLEOTIDASE"/>
    <property type="match status" value="1"/>
</dbReference>
<evidence type="ECO:0000256" key="1">
    <source>
        <dbReference type="ARBA" id="ARBA00001946"/>
    </source>
</evidence>
<feature type="binding site" evidence="10">
    <location>
        <position position="68"/>
    </location>
    <ligand>
        <name>Mg(2+)</name>
        <dbReference type="ChEBI" id="CHEBI:18420"/>
        <label>1</label>
        <note>catalytic</note>
    </ligand>
</feature>
<dbReference type="EMBL" id="SPOF01000014">
    <property type="protein sequence ID" value="TIB13493.1"/>
    <property type="molecule type" value="Genomic_DNA"/>
</dbReference>
<dbReference type="InterPro" id="IPR000760">
    <property type="entry name" value="Inositol_monophosphatase-like"/>
</dbReference>
<organism evidence="11 12">
    <name type="scientific">Wallemia ichthyophaga</name>
    <dbReference type="NCBI Taxonomy" id="245174"/>
    <lineage>
        <taxon>Eukaryota</taxon>
        <taxon>Fungi</taxon>
        <taxon>Dikarya</taxon>
        <taxon>Basidiomycota</taxon>
        <taxon>Wallemiomycotina</taxon>
        <taxon>Wallemiomycetes</taxon>
        <taxon>Wallemiales</taxon>
        <taxon>Wallemiaceae</taxon>
        <taxon>Wallemia</taxon>
    </lineage>
</organism>
<dbReference type="PANTHER" id="PTHR43200">
    <property type="entry name" value="PHOSPHATASE"/>
    <property type="match status" value="1"/>
</dbReference>
<dbReference type="GO" id="GO:0008441">
    <property type="term" value="F:3'(2'),5'-bisphosphate nucleotidase activity"/>
    <property type="evidence" value="ECO:0007669"/>
    <property type="project" value="UniProtKB-EC"/>
</dbReference>
<comment type="similarity">
    <text evidence="2">Belongs to the inositol monophosphatase superfamily.</text>
</comment>
<dbReference type="GO" id="GO:0000103">
    <property type="term" value="P:sulfate assimilation"/>
    <property type="evidence" value="ECO:0007669"/>
    <property type="project" value="TreeGrafter"/>
</dbReference>
<dbReference type="Pfam" id="PF00459">
    <property type="entry name" value="Inositol_P"/>
    <property type="match status" value="1"/>
</dbReference>
<proteinExistence type="inferred from homology"/>
<dbReference type="InterPro" id="IPR020583">
    <property type="entry name" value="Inositol_monoP_metal-BS"/>
</dbReference>
<sequence length="476" mass="51755">MLKSELQVALTVVSRAANLAQSVFNKLVTAETVTKNDKSPVTVADYSCQALISLLLSKSFPNDPIVGEEDANDLKQPTESSIQLKNRVTQLVNAELSKPQSIDAIDRGTFQGGSSGRMWCLDPIDGTKGFLRGGQYAVCLALLVEGKVQLGVIACPNLPVNPSNPDSPKGVVLAAVKGQGAFQRPISETNGTLTPIRMNPITPESLSYASFCESVESGHSSQSDAANIANELGITNEPVRMDSQAKYCSISRGDGDIYLRLPVSADYEEKIWDHAPGRLIVAEAGGKVTDIHNNDLDFSLGRTLKNNKGVIAASADIHADVIKAVQKHPNQLLDQDQQTEIVTGIATKNAASNKIYRSFTLLFIATHFLSLLLRLDMRGNVLNLIALLFPLPSLLNTLTQRDLMLIAHPALRNIPEPRSHLLGLTLSLFCLLLYRNTVSTRTVLALAFSTITETWMRTCEKEAQDLHKLKYAQKSA</sequence>
<reference evidence="11 12" key="1">
    <citation type="submission" date="2019-03" db="EMBL/GenBank/DDBJ databases">
        <title>Sequencing 23 genomes of Wallemia ichthyophaga.</title>
        <authorList>
            <person name="Gostincar C."/>
        </authorList>
    </citation>
    <scope>NUCLEOTIDE SEQUENCE [LARGE SCALE GENOMIC DNA]</scope>
    <source>
        <strain evidence="11 12">EXF-8621</strain>
    </source>
</reference>
<dbReference type="AlphaFoldDB" id="A0A4T0HFB9"/>
<dbReference type="Gene3D" id="3.30.540.10">
    <property type="entry name" value="Fructose-1,6-Bisphosphatase, subunit A, domain 1"/>
    <property type="match status" value="1"/>
</dbReference>
<evidence type="ECO:0000256" key="7">
    <source>
        <dbReference type="ARBA" id="ARBA00044466"/>
    </source>
</evidence>
<evidence type="ECO:0000313" key="11">
    <source>
        <dbReference type="EMBL" id="TIB13493.1"/>
    </source>
</evidence>
<evidence type="ECO:0000313" key="12">
    <source>
        <dbReference type="Proteomes" id="UP000306954"/>
    </source>
</evidence>
<comment type="catalytic activity">
    <reaction evidence="9">
        <text>3'-phosphoadenylyl sulfate + H2O = adenosine 5'-phosphosulfate + phosphate</text>
        <dbReference type="Rhea" id="RHEA:77639"/>
        <dbReference type="ChEBI" id="CHEBI:15377"/>
        <dbReference type="ChEBI" id="CHEBI:43474"/>
        <dbReference type="ChEBI" id="CHEBI:58243"/>
        <dbReference type="ChEBI" id="CHEBI:58339"/>
        <dbReference type="EC" id="3.1.3.7"/>
    </reaction>
    <physiologicalReaction direction="left-to-right" evidence="9">
        <dbReference type="Rhea" id="RHEA:77640"/>
    </physiologicalReaction>
</comment>
<dbReference type="EC" id="3.1.3.7" evidence="3"/>
<dbReference type="InterPro" id="IPR051090">
    <property type="entry name" value="Inositol_monoP_superfamily"/>
</dbReference>